<proteinExistence type="predicted"/>
<keyword evidence="2" id="KW-1185">Reference proteome</keyword>
<sequence length="194" mass="21330">MPIAARRAVTVGTTCWFEMQYYADRAARVSRGRVKGSAGGARYPESAVAPFTATSLQKGQRIAVIGRQRGAFGRLRNAGEPCRRPGSETIGLFGTVRRQLGLIAVLTELPDRKAMSVHRAFAACIRIGRQRRCTGLFGSRKRFRETAFPSWTQQVPARAAQTLDRCPLRNGSGAGKFICAIRRWPWPGPGLGLR</sequence>
<dbReference type="Proteomes" id="UP000239480">
    <property type="component" value="Unassembled WGS sequence"/>
</dbReference>
<comment type="caution">
    <text evidence="1">The sequence shown here is derived from an EMBL/GenBank/DDBJ whole genome shotgun (WGS) entry which is preliminary data.</text>
</comment>
<reference evidence="1 2" key="1">
    <citation type="submission" date="2018-03" db="EMBL/GenBank/DDBJ databases">
        <title>Genomic Encyclopedia of Archaeal and Bacterial Type Strains, Phase II (KMG-II): from individual species to whole genera.</title>
        <authorList>
            <person name="Goeker M."/>
        </authorList>
    </citation>
    <scope>NUCLEOTIDE SEQUENCE [LARGE SCALE GENOMIC DNA]</scope>
    <source>
        <strain evidence="1 2">DSM 29328</strain>
    </source>
</reference>
<dbReference type="EMBL" id="PVTD01000002">
    <property type="protein sequence ID" value="PRY24974.1"/>
    <property type="molecule type" value="Genomic_DNA"/>
</dbReference>
<evidence type="ECO:0000313" key="1">
    <source>
        <dbReference type="EMBL" id="PRY24974.1"/>
    </source>
</evidence>
<protein>
    <submittedName>
        <fullName evidence="1">Uncharacterized protein</fullName>
    </submittedName>
</protein>
<organism evidence="1 2">
    <name type="scientific">Aliiruegeria haliotis</name>
    <dbReference type="NCBI Taxonomy" id="1280846"/>
    <lineage>
        <taxon>Bacteria</taxon>
        <taxon>Pseudomonadati</taxon>
        <taxon>Pseudomonadota</taxon>
        <taxon>Alphaproteobacteria</taxon>
        <taxon>Rhodobacterales</taxon>
        <taxon>Roseobacteraceae</taxon>
        <taxon>Aliiruegeria</taxon>
    </lineage>
</organism>
<gene>
    <name evidence="1" type="ORF">CLV78_102148</name>
</gene>
<evidence type="ECO:0000313" key="2">
    <source>
        <dbReference type="Proteomes" id="UP000239480"/>
    </source>
</evidence>
<accession>A0A2T0RUY7</accession>
<name>A0A2T0RUY7_9RHOB</name>
<dbReference type="AlphaFoldDB" id="A0A2T0RUY7"/>